<name>A0A286Y513_CAVPO</name>
<dbReference type="OMA" id="SHIVWAL"/>
<dbReference type="InParanoid" id="A0A286Y513"/>
<dbReference type="PANTHER" id="PTHR21463">
    <property type="entry name" value="ANGIOPOIETIN-LIKE PROTEIN 8"/>
    <property type="match status" value="1"/>
</dbReference>
<evidence type="ECO:0000313" key="3">
    <source>
        <dbReference type="Proteomes" id="UP000005447"/>
    </source>
</evidence>
<dbReference type="PANTHER" id="PTHR21463:SF0">
    <property type="entry name" value="ANGIOPOIETIN-LIKE PROTEIN 8"/>
    <property type="match status" value="1"/>
</dbReference>
<dbReference type="InterPro" id="IPR026614">
    <property type="entry name" value="ANGPTL8"/>
</dbReference>
<feature type="signal peptide" evidence="1">
    <location>
        <begin position="1"/>
        <end position="16"/>
    </location>
</feature>
<sequence>MAALALSLLWVLTVLAASAPMGPTGDREPARYEELTLLLHGALQLSQAFNTIYSSTEEQLTEATHNLGLLGRVLELLGLQISQGRNVTQELRTNLLEIQMDGDALKLQAEATARGLAEVVRAQQGLQDSVQRLQAQLKGSWRGNARHELDALKAHTDKQSHLIWILMGHMQRQRQEMAAQQKWLRQIQQRLHTVARPA</sequence>
<dbReference type="RefSeq" id="XP_013005558.1">
    <property type="nucleotide sequence ID" value="XM_013150104.3"/>
</dbReference>
<dbReference type="Proteomes" id="UP000005447">
    <property type="component" value="Unassembled WGS sequence"/>
</dbReference>
<dbReference type="FunCoup" id="A0A286Y513">
    <property type="interactions" value="135"/>
</dbReference>
<reference evidence="3" key="1">
    <citation type="journal article" date="2011" name="Nature">
        <title>A high-resolution map of human evolutionary constraint using 29 mammals.</title>
        <authorList>
            <person name="Lindblad-Toh K."/>
            <person name="Garber M."/>
            <person name="Zuk O."/>
            <person name="Lin M.F."/>
            <person name="Parker B.J."/>
            <person name="Washietl S."/>
            <person name="Kheradpour P."/>
            <person name="Ernst J."/>
            <person name="Jordan G."/>
            <person name="Mauceli E."/>
            <person name="Ward L.D."/>
            <person name="Lowe C.B."/>
            <person name="Holloway A.K."/>
            <person name="Clamp M."/>
            <person name="Gnerre S."/>
            <person name="Alfoldi J."/>
            <person name="Beal K."/>
            <person name="Chang J."/>
            <person name="Clawson H."/>
            <person name="Cuff J."/>
            <person name="Di Palma F."/>
            <person name="Fitzgerald S."/>
            <person name="Flicek P."/>
            <person name="Guttman M."/>
            <person name="Hubisz M.J."/>
            <person name="Jaffe D.B."/>
            <person name="Jungreis I."/>
            <person name="Kent W.J."/>
            <person name="Kostka D."/>
            <person name="Lara M."/>
            <person name="Martins A.L."/>
            <person name="Massingham T."/>
            <person name="Moltke I."/>
            <person name="Raney B.J."/>
            <person name="Rasmussen M.D."/>
            <person name="Robinson J."/>
            <person name="Stark A."/>
            <person name="Vilella A.J."/>
            <person name="Wen J."/>
            <person name="Xie X."/>
            <person name="Zody M.C."/>
            <person name="Baldwin J."/>
            <person name="Bloom T."/>
            <person name="Chin C.W."/>
            <person name="Heiman D."/>
            <person name="Nicol R."/>
            <person name="Nusbaum C."/>
            <person name="Young S."/>
            <person name="Wilkinson J."/>
            <person name="Worley K.C."/>
            <person name="Kovar C.L."/>
            <person name="Muzny D.M."/>
            <person name="Gibbs R.A."/>
            <person name="Cree A."/>
            <person name="Dihn H.H."/>
            <person name="Fowler G."/>
            <person name="Jhangiani S."/>
            <person name="Joshi V."/>
            <person name="Lee S."/>
            <person name="Lewis L.R."/>
            <person name="Nazareth L.V."/>
            <person name="Okwuonu G."/>
            <person name="Santibanez J."/>
            <person name="Warren W.C."/>
            <person name="Mardis E.R."/>
            <person name="Weinstock G.M."/>
            <person name="Wilson R.K."/>
            <person name="Delehaunty K."/>
            <person name="Dooling D."/>
            <person name="Fronik C."/>
            <person name="Fulton L."/>
            <person name="Fulton B."/>
            <person name="Graves T."/>
            <person name="Minx P."/>
            <person name="Sodergren E."/>
            <person name="Birney E."/>
            <person name="Margulies E.H."/>
            <person name="Herrero J."/>
            <person name="Green E.D."/>
            <person name="Haussler D."/>
            <person name="Siepel A."/>
            <person name="Goldman N."/>
            <person name="Pollard K.S."/>
            <person name="Pedersen J.S."/>
            <person name="Lander E.S."/>
            <person name="Kellis M."/>
        </authorList>
    </citation>
    <scope>NUCLEOTIDE SEQUENCE [LARGE SCALE GENOMIC DNA]</scope>
    <source>
        <strain evidence="3">2N</strain>
    </source>
</reference>
<dbReference type="GO" id="GO:0006629">
    <property type="term" value="P:lipid metabolic process"/>
    <property type="evidence" value="ECO:0007669"/>
    <property type="project" value="Ensembl"/>
</dbReference>
<gene>
    <name evidence="2" type="primary">ANGPTL8</name>
</gene>
<dbReference type="eggNOG" id="ENOG502SF52">
    <property type="taxonomic scope" value="Eukaryota"/>
</dbReference>
<evidence type="ECO:0000313" key="2">
    <source>
        <dbReference type="Ensembl" id="ENSCPOP00000032602.1"/>
    </source>
</evidence>
<evidence type="ECO:0000256" key="1">
    <source>
        <dbReference type="SAM" id="SignalP"/>
    </source>
</evidence>
<dbReference type="GO" id="GO:0050746">
    <property type="term" value="P:regulation of lipoprotein metabolic process"/>
    <property type="evidence" value="ECO:0007669"/>
    <property type="project" value="Ensembl"/>
</dbReference>
<dbReference type="GeneTree" id="ENSGT00440000034383"/>
<organism evidence="2 3">
    <name type="scientific">Cavia porcellus</name>
    <name type="common">Guinea pig</name>
    <dbReference type="NCBI Taxonomy" id="10141"/>
    <lineage>
        <taxon>Eukaryota</taxon>
        <taxon>Metazoa</taxon>
        <taxon>Chordata</taxon>
        <taxon>Craniata</taxon>
        <taxon>Vertebrata</taxon>
        <taxon>Euteleostomi</taxon>
        <taxon>Mammalia</taxon>
        <taxon>Eutheria</taxon>
        <taxon>Euarchontoglires</taxon>
        <taxon>Glires</taxon>
        <taxon>Rodentia</taxon>
        <taxon>Hystricomorpha</taxon>
        <taxon>Caviidae</taxon>
        <taxon>Cavia</taxon>
    </lineage>
</organism>
<reference evidence="2" key="2">
    <citation type="submission" date="2025-08" db="UniProtKB">
        <authorList>
            <consortium name="Ensembl"/>
        </authorList>
    </citation>
    <scope>IDENTIFICATION</scope>
    <source>
        <strain evidence="2">2N</strain>
    </source>
</reference>
<dbReference type="EMBL" id="AAKN02056469">
    <property type="status" value="NOT_ANNOTATED_CDS"/>
    <property type="molecule type" value="Genomic_DNA"/>
</dbReference>
<protein>
    <submittedName>
        <fullName evidence="2">Angiopoietin like 8</fullName>
    </submittedName>
</protein>
<dbReference type="CTD" id="55908"/>
<dbReference type="GO" id="GO:0070328">
    <property type="term" value="P:triglyceride homeostasis"/>
    <property type="evidence" value="ECO:0007669"/>
    <property type="project" value="Ensembl"/>
</dbReference>
<dbReference type="AlphaFoldDB" id="A0A286Y513"/>
<reference evidence="2" key="3">
    <citation type="submission" date="2025-09" db="UniProtKB">
        <authorList>
            <consortium name="Ensembl"/>
        </authorList>
    </citation>
    <scope>IDENTIFICATION</scope>
    <source>
        <strain evidence="2">2N</strain>
    </source>
</reference>
<dbReference type="GO" id="GO:0019216">
    <property type="term" value="P:regulation of lipid metabolic process"/>
    <property type="evidence" value="ECO:0007669"/>
    <property type="project" value="Ensembl"/>
</dbReference>
<dbReference type="GO" id="GO:0005576">
    <property type="term" value="C:extracellular region"/>
    <property type="evidence" value="ECO:0007669"/>
    <property type="project" value="Ensembl"/>
</dbReference>
<dbReference type="Ensembl" id="ENSCPOT00000040266.1">
    <property type="protein sequence ID" value="ENSCPOP00000032602.1"/>
    <property type="gene ID" value="ENSCPOG00000030760.1"/>
</dbReference>
<dbReference type="GO" id="GO:0045444">
    <property type="term" value="P:fat cell differentiation"/>
    <property type="evidence" value="ECO:0007669"/>
    <property type="project" value="Ensembl"/>
</dbReference>
<feature type="chain" id="PRO_5011631328" evidence="1">
    <location>
        <begin position="17"/>
        <end position="198"/>
    </location>
</feature>
<keyword evidence="1" id="KW-0732">Signal</keyword>
<dbReference type="OrthoDB" id="8951891at2759"/>
<dbReference type="KEGG" id="cpoc:106027169"/>
<proteinExistence type="predicted"/>
<dbReference type="GeneID" id="106027169"/>
<keyword evidence="3" id="KW-1185">Reference proteome</keyword>
<dbReference type="GO" id="GO:0048469">
    <property type="term" value="P:cell maturation"/>
    <property type="evidence" value="ECO:0007669"/>
    <property type="project" value="Ensembl"/>
</dbReference>
<accession>A0A286Y513</accession>
<dbReference type="VEuPathDB" id="HostDB:ENSCPOG00000030760"/>
<dbReference type="GO" id="GO:0010954">
    <property type="term" value="P:positive regulation of protein processing"/>
    <property type="evidence" value="ECO:0007669"/>
    <property type="project" value="Ensembl"/>
</dbReference>
<dbReference type="Bgee" id="ENSCPOG00000030760">
    <property type="expression patterns" value="Expressed in liver and 3 other cell types or tissues"/>
</dbReference>
<dbReference type="STRING" id="10141.ENSCPOP00000032602"/>